<evidence type="ECO:0000313" key="2">
    <source>
        <dbReference type="EMBL" id="CAD0101431.1"/>
    </source>
</evidence>
<feature type="compositionally biased region" description="Low complexity" evidence="1">
    <location>
        <begin position="233"/>
        <end position="255"/>
    </location>
</feature>
<evidence type="ECO:0000313" key="3">
    <source>
        <dbReference type="Proteomes" id="UP000714618"/>
    </source>
</evidence>
<name>A0A9N8PN80_9PEZI</name>
<organism evidence="2 3">
    <name type="scientific">Aureobasidium mustum</name>
    <dbReference type="NCBI Taxonomy" id="2773714"/>
    <lineage>
        <taxon>Eukaryota</taxon>
        <taxon>Fungi</taxon>
        <taxon>Dikarya</taxon>
        <taxon>Ascomycota</taxon>
        <taxon>Pezizomycotina</taxon>
        <taxon>Dothideomycetes</taxon>
        <taxon>Dothideomycetidae</taxon>
        <taxon>Dothideales</taxon>
        <taxon>Saccotheciaceae</taxon>
        <taxon>Aureobasidium</taxon>
    </lineage>
</organism>
<evidence type="ECO:0000256" key="1">
    <source>
        <dbReference type="SAM" id="MobiDB-lite"/>
    </source>
</evidence>
<keyword evidence="3" id="KW-1185">Reference proteome</keyword>
<dbReference type="Proteomes" id="UP000714618">
    <property type="component" value="Unassembled WGS sequence"/>
</dbReference>
<dbReference type="EMBL" id="CAIJEO010000013">
    <property type="protein sequence ID" value="CAD0101431.1"/>
    <property type="molecule type" value="Genomic_DNA"/>
</dbReference>
<gene>
    <name evidence="2" type="ORF">AWRI4233_LOCUS10256</name>
</gene>
<feature type="region of interest" description="Disordered" evidence="1">
    <location>
        <begin position="232"/>
        <end position="255"/>
    </location>
</feature>
<feature type="region of interest" description="Disordered" evidence="1">
    <location>
        <begin position="1"/>
        <end position="37"/>
    </location>
</feature>
<reference evidence="2" key="1">
    <citation type="submission" date="2020-06" db="EMBL/GenBank/DDBJ databases">
        <authorList>
            <person name="Onetto C."/>
        </authorList>
    </citation>
    <scope>NUCLEOTIDE SEQUENCE</scope>
</reference>
<comment type="caution">
    <text evidence="2">The sequence shown here is derived from an EMBL/GenBank/DDBJ whole genome shotgun (WGS) entry which is preliminary data.</text>
</comment>
<sequence>MNVRKLLESIPQRQRDAEGDSDSGCTMRARKRHDRHDGRAVMVFRRIGAGKKKRPCGMPHCPTCGVFWHLERYVPSLVSDQSSSSNARKAMCASSAASIAGSTTSTLTELTEISEISQELLGRTSESGLLTPASTCSSATLSSSSAASTRLTLLKSPKDNGVPSPASSETLVEFNKNTAFPFGNRTPASSSISTLTELTENGHDSSVCSHPAPSIAASSSAISTLTDFSEIQSSSSLSTPPSSLSSLPPTLSTTTATITTSKSPYKMIKVRRHRSMIDMSDGSRWLPPTLEQVQAYISSQGQRRLARTTRAVVAAHADRGSRVALKYENAILKVDLRAGRKSETREELLGYEDEEMGDAEE</sequence>
<feature type="non-terminal residue" evidence="2">
    <location>
        <position position="1"/>
    </location>
</feature>
<dbReference type="OrthoDB" id="3915141at2759"/>
<accession>A0A9N8PN80</accession>
<protein>
    <submittedName>
        <fullName evidence="2">Uncharacterized protein</fullName>
    </submittedName>
</protein>
<dbReference type="AlphaFoldDB" id="A0A9N8PN80"/>
<proteinExistence type="predicted"/>